<reference evidence="2 3" key="1">
    <citation type="submission" date="2018-10" db="EMBL/GenBank/DDBJ databases">
        <title>Genome sequencing of Mucilaginibacter sp. HYN0043.</title>
        <authorList>
            <person name="Kim M."/>
            <person name="Yi H."/>
        </authorList>
    </citation>
    <scope>NUCLEOTIDE SEQUENCE [LARGE SCALE GENOMIC DNA]</scope>
    <source>
        <strain evidence="2 3">HYN0043</strain>
    </source>
</reference>
<dbReference type="InterPro" id="IPR011041">
    <property type="entry name" value="Quinoprot_gluc/sorb_DH_b-prop"/>
</dbReference>
<proteinExistence type="predicted"/>
<dbReference type="EMBL" id="CP032869">
    <property type="protein sequence ID" value="AYL99347.1"/>
    <property type="molecule type" value="Genomic_DNA"/>
</dbReference>
<sequence length="394" mass="43127">MGAVALVCSSYVLHRPQSPNAAEPPLITLKVQPISSNLQSPTALAFPGNGEIWVTEQPGKIRVVKNGKLLDEPLLDLRSKMLKVNKGYEERGLLGICLHPQFKSNKKFYVFYSANTTGKFNHKDVIAEYKLSSGSDAIDPNSGRVILAQDKPDGNHDGGCIQFGRDGYLYISFGDGGGQGDKHGEIGNGQNLGNLLGKILRVDVNGTAPYSIPKSNPFAGKKDAAPEIWAYGFRNPYRFSFDKASGQLFAGDVGQDLWEEVDIVTKGGNYGWRLTEGTHCYNPDNGCDIKGITMPIAEYSHTEGVSVIGGYVYNGKQVPVLKSKYIFADWVGKMFYLQKNGNQWQRGKITFQNIPTNLKIIGFGEDPTGEVYVLTNSDTGPENENGAVYKILKN</sequence>
<evidence type="ECO:0000313" key="3">
    <source>
        <dbReference type="Proteomes" id="UP000270046"/>
    </source>
</evidence>
<dbReference type="InterPro" id="IPR011042">
    <property type="entry name" value="6-blade_b-propeller_TolB-like"/>
</dbReference>
<name>A0A494VUR4_9SPHI</name>
<dbReference type="Pfam" id="PF07995">
    <property type="entry name" value="GSDH"/>
    <property type="match status" value="1"/>
</dbReference>
<dbReference type="SUPFAM" id="SSF50952">
    <property type="entry name" value="Soluble quinoprotein glucose dehydrogenase"/>
    <property type="match status" value="1"/>
</dbReference>
<evidence type="ECO:0000313" key="2">
    <source>
        <dbReference type="EMBL" id="AYL99347.1"/>
    </source>
</evidence>
<evidence type="ECO:0000259" key="1">
    <source>
        <dbReference type="Pfam" id="PF07995"/>
    </source>
</evidence>
<dbReference type="InterPro" id="IPR012938">
    <property type="entry name" value="Glc/Sorbosone_DH"/>
</dbReference>
<dbReference type="OrthoDB" id="9770043at2"/>
<dbReference type="Gene3D" id="2.120.10.30">
    <property type="entry name" value="TolB, C-terminal domain"/>
    <property type="match status" value="1"/>
</dbReference>
<dbReference type="PANTHER" id="PTHR19328">
    <property type="entry name" value="HEDGEHOG-INTERACTING PROTEIN"/>
    <property type="match status" value="1"/>
</dbReference>
<organism evidence="2 3">
    <name type="scientific">Mucilaginibacter celer</name>
    <dbReference type="NCBI Taxonomy" id="2305508"/>
    <lineage>
        <taxon>Bacteria</taxon>
        <taxon>Pseudomonadati</taxon>
        <taxon>Bacteroidota</taxon>
        <taxon>Sphingobacteriia</taxon>
        <taxon>Sphingobacteriales</taxon>
        <taxon>Sphingobacteriaceae</taxon>
        <taxon>Mucilaginibacter</taxon>
    </lineage>
</organism>
<dbReference type="KEGG" id="muh:HYN43_006370"/>
<feature type="domain" description="Glucose/Sorbosone dehydrogenase" evidence="1">
    <location>
        <begin position="38"/>
        <end position="380"/>
    </location>
</feature>
<gene>
    <name evidence="2" type="ORF">HYN43_006370</name>
</gene>
<protein>
    <submittedName>
        <fullName evidence="2">Glucose dehydrogenase</fullName>
    </submittedName>
</protein>
<keyword evidence="3" id="KW-1185">Reference proteome</keyword>
<dbReference type="AlphaFoldDB" id="A0A494VUR4"/>
<dbReference type="PANTHER" id="PTHR19328:SF75">
    <property type="entry name" value="ALDOSE SUGAR DEHYDROGENASE YLII"/>
    <property type="match status" value="1"/>
</dbReference>
<dbReference type="Proteomes" id="UP000270046">
    <property type="component" value="Chromosome"/>
</dbReference>
<accession>A0A494VUR4</accession>